<dbReference type="Proteomes" id="UP000078200">
    <property type="component" value="Unassembled WGS sequence"/>
</dbReference>
<name>A0A1A9V012_GLOAU</name>
<dbReference type="AlphaFoldDB" id="A0A1A9V012"/>
<proteinExistence type="predicted"/>
<sequence>MILLMLRKSQNAAKLTVAFNNSTVQQQQHLQSASSYERILKSERSTLEIFKETLIAKAKILWQQSTKMLGLRLPSAKDVSCSYVIAANPIWKFFLLPSGQMITI</sequence>
<organism evidence="1 2">
    <name type="scientific">Glossina austeni</name>
    <name type="common">Savannah tsetse fly</name>
    <dbReference type="NCBI Taxonomy" id="7395"/>
    <lineage>
        <taxon>Eukaryota</taxon>
        <taxon>Metazoa</taxon>
        <taxon>Ecdysozoa</taxon>
        <taxon>Arthropoda</taxon>
        <taxon>Hexapoda</taxon>
        <taxon>Insecta</taxon>
        <taxon>Pterygota</taxon>
        <taxon>Neoptera</taxon>
        <taxon>Endopterygota</taxon>
        <taxon>Diptera</taxon>
        <taxon>Brachycera</taxon>
        <taxon>Muscomorpha</taxon>
        <taxon>Hippoboscoidea</taxon>
        <taxon>Glossinidae</taxon>
        <taxon>Glossina</taxon>
    </lineage>
</organism>
<keyword evidence="2" id="KW-1185">Reference proteome</keyword>
<evidence type="ECO:0000313" key="2">
    <source>
        <dbReference type="Proteomes" id="UP000078200"/>
    </source>
</evidence>
<evidence type="ECO:0000313" key="1">
    <source>
        <dbReference type="EnsemblMetazoa" id="GAUT021324-PA"/>
    </source>
</evidence>
<dbReference type="VEuPathDB" id="VectorBase:GAUT021324"/>
<protein>
    <submittedName>
        <fullName evidence="1">Uncharacterized protein</fullName>
    </submittedName>
</protein>
<accession>A0A1A9V012</accession>
<reference evidence="1" key="1">
    <citation type="submission" date="2020-05" db="UniProtKB">
        <authorList>
            <consortium name="EnsemblMetazoa"/>
        </authorList>
    </citation>
    <scope>IDENTIFICATION</scope>
    <source>
        <strain evidence="1">TTRI</strain>
    </source>
</reference>
<dbReference type="EnsemblMetazoa" id="GAUT021324-RA">
    <property type="protein sequence ID" value="GAUT021324-PA"/>
    <property type="gene ID" value="GAUT021324"/>
</dbReference>